<dbReference type="InterPro" id="IPR011971">
    <property type="entry name" value="CHP02284"/>
</dbReference>
<dbReference type="PIRSF" id="PIRSF029477">
    <property type="entry name" value="UCP029477"/>
    <property type="match status" value="1"/>
</dbReference>
<dbReference type="RefSeq" id="WP_064302716.1">
    <property type="nucleotide sequence ID" value="NZ_LUCV01000015.1"/>
</dbReference>
<protein>
    <submittedName>
        <fullName evidence="2">Aldehyde dehydrogenase</fullName>
    </submittedName>
</protein>
<reference evidence="2 3" key="1">
    <citation type="submission" date="2016-03" db="EMBL/GenBank/DDBJ databases">
        <title>Draft Genome Assembly of Pseudomonas putida strain CBF10-2.</title>
        <authorList>
            <person name="Iyer R.S."/>
            <person name="Damania A."/>
        </authorList>
    </citation>
    <scope>NUCLEOTIDE SEQUENCE [LARGE SCALE GENOMIC DNA]</scope>
    <source>
        <strain evidence="2 3">CBF10-2</strain>
    </source>
</reference>
<dbReference type="Pfam" id="PF09537">
    <property type="entry name" value="DUF2383"/>
    <property type="match status" value="1"/>
</dbReference>
<dbReference type="AlphaFoldDB" id="A0A177SPB6"/>
<comment type="caution">
    <text evidence="2">The sequence shown here is derived from an EMBL/GenBank/DDBJ whole genome shotgun (WGS) entry which is preliminary data.</text>
</comment>
<dbReference type="NCBIfam" id="TIGR02284">
    <property type="entry name" value="PA2169 family four-helix-bundle protein"/>
    <property type="match status" value="1"/>
</dbReference>
<organism evidence="2 3">
    <name type="scientific">Pseudomonas putida</name>
    <name type="common">Arthrobacter siderocapsulatus</name>
    <dbReference type="NCBI Taxonomy" id="303"/>
    <lineage>
        <taxon>Bacteria</taxon>
        <taxon>Pseudomonadati</taxon>
        <taxon>Pseudomonadota</taxon>
        <taxon>Gammaproteobacteria</taxon>
        <taxon>Pseudomonadales</taxon>
        <taxon>Pseudomonadaceae</taxon>
        <taxon>Pseudomonas</taxon>
    </lineage>
</organism>
<dbReference type="Gene3D" id="1.20.1260.10">
    <property type="match status" value="1"/>
</dbReference>
<dbReference type="InterPro" id="IPR019052">
    <property type="entry name" value="DUF2383"/>
</dbReference>
<dbReference type="Proteomes" id="UP000077752">
    <property type="component" value="Unassembled WGS sequence"/>
</dbReference>
<sequence length="156" mass="17262">MTDTNKEVISVLNDLIEFSKDGEKGFATCAEDIKRADLKTYFLQRSGDCASAAAELQQHVRSLGGDPETSTSLTGDLHRRWVDLKAMITGKDDEAVLNEAERGEDHALKAYKEALEKLAKIAPASASYSLVERQYHGVQRNHDQVKVLRNSARAQS</sequence>
<dbReference type="EMBL" id="LUCV01000015">
    <property type="protein sequence ID" value="OAI92845.1"/>
    <property type="molecule type" value="Genomic_DNA"/>
</dbReference>
<feature type="domain" description="DUF2383" evidence="1">
    <location>
        <begin position="7"/>
        <end position="117"/>
    </location>
</feature>
<dbReference type="SUPFAM" id="SSF47240">
    <property type="entry name" value="Ferritin-like"/>
    <property type="match status" value="1"/>
</dbReference>
<dbReference type="InterPro" id="IPR016920">
    <property type="entry name" value="UCP029477"/>
</dbReference>
<proteinExistence type="predicted"/>
<gene>
    <name evidence="2" type="ORF">AYO28_16620</name>
</gene>
<evidence type="ECO:0000313" key="3">
    <source>
        <dbReference type="Proteomes" id="UP000077752"/>
    </source>
</evidence>
<evidence type="ECO:0000313" key="2">
    <source>
        <dbReference type="EMBL" id="OAI92845.1"/>
    </source>
</evidence>
<dbReference type="InterPro" id="IPR012347">
    <property type="entry name" value="Ferritin-like"/>
</dbReference>
<dbReference type="InterPro" id="IPR009078">
    <property type="entry name" value="Ferritin-like_SF"/>
</dbReference>
<name>A0A177SPB6_PSEPU</name>
<accession>A0A177SPB6</accession>
<evidence type="ECO:0000259" key="1">
    <source>
        <dbReference type="Pfam" id="PF09537"/>
    </source>
</evidence>